<dbReference type="Pfam" id="PF01066">
    <property type="entry name" value="CDP-OH_P_transf"/>
    <property type="match status" value="1"/>
</dbReference>
<feature type="transmembrane region" description="Helical" evidence="12">
    <location>
        <begin position="137"/>
        <end position="157"/>
    </location>
</feature>
<feature type="transmembrane region" description="Helical" evidence="12">
    <location>
        <begin position="206"/>
        <end position="234"/>
    </location>
</feature>
<dbReference type="RefSeq" id="WP_250724228.1">
    <property type="nucleotide sequence ID" value="NZ_CP098400.1"/>
</dbReference>
<dbReference type="EMBL" id="CP098400">
    <property type="protein sequence ID" value="URW80112.1"/>
    <property type="molecule type" value="Genomic_DNA"/>
</dbReference>
<evidence type="ECO:0000256" key="7">
    <source>
        <dbReference type="ARBA" id="ARBA00023098"/>
    </source>
</evidence>
<evidence type="ECO:0000256" key="9">
    <source>
        <dbReference type="ARBA" id="ARBA00023209"/>
    </source>
</evidence>
<keyword evidence="7" id="KW-0443">Lipid metabolism</keyword>
<reference evidence="13" key="1">
    <citation type="submission" date="2022-05" db="EMBL/GenBank/DDBJ databases">
        <authorList>
            <person name="Sun X."/>
        </authorList>
    </citation>
    <scope>NUCLEOTIDE SEQUENCE</scope>
    <source>
        <strain evidence="13">Ai-910</strain>
    </source>
</reference>
<dbReference type="Gene3D" id="1.20.120.1760">
    <property type="match status" value="1"/>
</dbReference>
<keyword evidence="5 12" id="KW-0812">Transmembrane</keyword>
<dbReference type="Proteomes" id="UP001056426">
    <property type="component" value="Chromosome"/>
</dbReference>
<dbReference type="GO" id="GO:0008654">
    <property type="term" value="P:phospholipid biosynthetic process"/>
    <property type="evidence" value="ECO:0007669"/>
    <property type="project" value="UniProtKB-KW"/>
</dbReference>
<feature type="transmembrane region" description="Helical" evidence="12">
    <location>
        <begin position="68"/>
        <end position="87"/>
    </location>
</feature>
<dbReference type="InterPro" id="IPR000462">
    <property type="entry name" value="CDP-OH_P_trans"/>
</dbReference>
<evidence type="ECO:0000313" key="14">
    <source>
        <dbReference type="Proteomes" id="UP001056426"/>
    </source>
</evidence>
<evidence type="ECO:0000256" key="10">
    <source>
        <dbReference type="ARBA" id="ARBA00023264"/>
    </source>
</evidence>
<keyword evidence="3" id="KW-0444">Lipid biosynthesis</keyword>
<evidence type="ECO:0000256" key="1">
    <source>
        <dbReference type="ARBA" id="ARBA00004141"/>
    </source>
</evidence>
<feature type="transmembrane region" description="Helical" evidence="12">
    <location>
        <begin position="34"/>
        <end position="56"/>
    </location>
</feature>
<feature type="transmembrane region" description="Helical" evidence="12">
    <location>
        <begin position="163"/>
        <end position="185"/>
    </location>
</feature>
<evidence type="ECO:0000256" key="8">
    <source>
        <dbReference type="ARBA" id="ARBA00023136"/>
    </source>
</evidence>
<sequence length="248" mass="26935">MMTITRHIPNMLTCGNLLLGALGTYMAISGRPELTVWAVLLAAVLDFFDGFAARLLKAYSAIGKDLDSLADLVSFGVAPAAVLSSMLHYHFVGTWGGEFMNLETRQQFILLCPFLLAAFAALRLAKFNNDSRQTENFIGLTTTATAMFVVSLFYLVVSRGGAWLAFTSPLYVLILVAVFCALLVSEIPMFSLKFKSFEWKGNENRYILLIISLVAVILLGAGALALIVPVYVLYSAVLMLGGKLSAKA</sequence>
<dbReference type="PROSITE" id="PS00379">
    <property type="entry name" value="CDP_ALCOHOL_P_TRANSF"/>
    <property type="match status" value="1"/>
</dbReference>
<evidence type="ECO:0000256" key="12">
    <source>
        <dbReference type="SAM" id="Phobius"/>
    </source>
</evidence>
<keyword evidence="8 12" id="KW-0472">Membrane</keyword>
<dbReference type="GO" id="GO:0016020">
    <property type="term" value="C:membrane"/>
    <property type="evidence" value="ECO:0007669"/>
    <property type="project" value="UniProtKB-SubCell"/>
</dbReference>
<dbReference type="InterPro" id="IPR048254">
    <property type="entry name" value="CDP_ALCOHOL_P_TRANSF_CS"/>
</dbReference>
<dbReference type="InterPro" id="IPR050324">
    <property type="entry name" value="CDP-alcohol_PTase-I"/>
</dbReference>
<evidence type="ECO:0000256" key="2">
    <source>
        <dbReference type="ARBA" id="ARBA00010441"/>
    </source>
</evidence>
<accession>A0A9J6ZSB8</accession>
<keyword evidence="9" id="KW-0594">Phospholipid biosynthesis</keyword>
<evidence type="ECO:0000313" key="13">
    <source>
        <dbReference type="EMBL" id="URW80112.1"/>
    </source>
</evidence>
<keyword evidence="6 12" id="KW-1133">Transmembrane helix</keyword>
<dbReference type="PANTHER" id="PTHR14269:SF61">
    <property type="entry name" value="CDP-DIACYLGLYCEROL--SERINE O-PHOSPHATIDYLTRANSFERASE"/>
    <property type="match status" value="1"/>
</dbReference>
<proteinExistence type="inferred from homology"/>
<name>A0A9J6ZSB8_9BACT</name>
<keyword evidence="14" id="KW-1185">Reference proteome</keyword>
<keyword evidence="4 11" id="KW-0808">Transferase</keyword>
<comment type="subcellular location">
    <subcellularLocation>
        <location evidence="1">Membrane</location>
        <topology evidence="1">Multi-pass membrane protein</topology>
    </subcellularLocation>
</comment>
<evidence type="ECO:0000256" key="11">
    <source>
        <dbReference type="RuleBase" id="RU003750"/>
    </source>
</evidence>
<dbReference type="PANTHER" id="PTHR14269">
    <property type="entry name" value="CDP-DIACYLGLYCEROL--GLYCEROL-3-PHOSPHATE 3-PHOSPHATIDYLTRANSFERASE-RELATED"/>
    <property type="match status" value="1"/>
</dbReference>
<dbReference type="AlphaFoldDB" id="A0A9J6ZSB8"/>
<dbReference type="GO" id="GO:0016780">
    <property type="term" value="F:phosphotransferase activity, for other substituted phosphate groups"/>
    <property type="evidence" value="ECO:0007669"/>
    <property type="project" value="InterPro"/>
</dbReference>
<comment type="similarity">
    <text evidence="2 11">Belongs to the CDP-alcohol phosphatidyltransferase class-I family.</text>
</comment>
<keyword evidence="10" id="KW-1208">Phospholipid metabolism</keyword>
<protein>
    <submittedName>
        <fullName evidence="13">CDP-alcohol phosphatidyltransferase family protein</fullName>
    </submittedName>
</protein>
<evidence type="ECO:0000256" key="5">
    <source>
        <dbReference type="ARBA" id="ARBA00022692"/>
    </source>
</evidence>
<dbReference type="InterPro" id="IPR043130">
    <property type="entry name" value="CDP-OH_PTrfase_TM_dom"/>
</dbReference>
<reference evidence="13" key="2">
    <citation type="submission" date="2022-06" db="EMBL/GenBank/DDBJ databases">
        <title>Xiashengella guii gen. nov. sp. nov., a bacterium isolated form anaerobic digestion tank.</title>
        <authorList>
            <person name="Huang H."/>
        </authorList>
    </citation>
    <scope>NUCLEOTIDE SEQUENCE</scope>
    <source>
        <strain evidence="13">Ai-910</strain>
    </source>
</reference>
<evidence type="ECO:0000256" key="6">
    <source>
        <dbReference type="ARBA" id="ARBA00022989"/>
    </source>
</evidence>
<dbReference type="KEGG" id="alkq:M9189_01895"/>
<evidence type="ECO:0000256" key="4">
    <source>
        <dbReference type="ARBA" id="ARBA00022679"/>
    </source>
</evidence>
<feature type="transmembrane region" description="Helical" evidence="12">
    <location>
        <begin position="12"/>
        <end position="28"/>
    </location>
</feature>
<gene>
    <name evidence="13" type="ORF">M9189_01895</name>
</gene>
<organism evidence="13 14">
    <name type="scientific">Xiashengella succiniciproducens</name>
    <dbReference type="NCBI Taxonomy" id="2949635"/>
    <lineage>
        <taxon>Bacteria</taxon>
        <taxon>Pseudomonadati</taxon>
        <taxon>Bacteroidota</taxon>
        <taxon>Bacteroidia</taxon>
        <taxon>Marinilabiliales</taxon>
        <taxon>Marinilabiliaceae</taxon>
        <taxon>Xiashengella</taxon>
    </lineage>
</organism>
<evidence type="ECO:0000256" key="3">
    <source>
        <dbReference type="ARBA" id="ARBA00022516"/>
    </source>
</evidence>
<feature type="transmembrane region" description="Helical" evidence="12">
    <location>
        <begin position="107"/>
        <end position="125"/>
    </location>
</feature>